<gene>
    <name evidence="3" type="ORF">OEZ85_007118</name>
</gene>
<evidence type="ECO:0008006" key="5">
    <source>
        <dbReference type="Google" id="ProtNLM"/>
    </source>
</evidence>
<dbReference type="Gene3D" id="2.160.20.10">
    <property type="entry name" value="Single-stranded right-handed beta-helix, Pectin lyase-like"/>
    <property type="match status" value="2"/>
</dbReference>
<evidence type="ECO:0000256" key="1">
    <source>
        <dbReference type="SAM" id="MobiDB-lite"/>
    </source>
</evidence>
<dbReference type="Proteomes" id="UP001244341">
    <property type="component" value="Chromosome 4b"/>
</dbReference>
<feature type="transmembrane region" description="Helical" evidence="2">
    <location>
        <begin position="1167"/>
        <end position="1189"/>
    </location>
</feature>
<evidence type="ECO:0000313" key="3">
    <source>
        <dbReference type="EMBL" id="WIA13548.1"/>
    </source>
</evidence>
<dbReference type="InterPro" id="IPR011050">
    <property type="entry name" value="Pectin_lyase_fold/virulence"/>
</dbReference>
<organism evidence="3 4">
    <name type="scientific">Tetradesmus obliquus</name>
    <name type="common">Green alga</name>
    <name type="synonym">Acutodesmus obliquus</name>
    <dbReference type="NCBI Taxonomy" id="3088"/>
    <lineage>
        <taxon>Eukaryota</taxon>
        <taxon>Viridiplantae</taxon>
        <taxon>Chlorophyta</taxon>
        <taxon>core chlorophytes</taxon>
        <taxon>Chlorophyceae</taxon>
        <taxon>CS clade</taxon>
        <taxon>Sphaeropleales</taxon>
        <taxon>Scenedesmaceae</taxon>
        <taxon>Tetradesmus</taxon>
    </lineage>
</organism>
<keyword evidence="2" id="KW-0812">Transmembrane</keyword>
<dbReference type="SUPFAM" id="SSF51126">
    <property type="entry name" value="Pectin lyase-like"/>
    <property type="match status" value="3"/>
</dbReference>
<protein>
    <recommendedName>
        <fullName evidence="5">Right handed beta helix domain-containing protein</fullName>
    </recommendedName>
</protein>
<reference evidence="3 4" key="1">
    <citation type="submission" date="2023-05" db="EMBL/GenBank/DDBJ databases">
        <title>A 100% complete, gapless, phased diploid assembly of the Scenedesmus obliquus UTEX 3031 genome.</title>
        <authorList>
            <person name="Biondi T.C."/>
            <person name="Hanschen E.R."/>
            <person name="Kwon T."/>
            <person name="Eng W."/>
            <person name="Kruse C.P.S."/>
            <person name="Koehler S.I."/>
            <person name="Kunde Y."/>
            <person name="Gleasner C.D."/>
            <person name="You Mak K.T."/>
            <person name="Polle J."/>
            <person name="Hovde B.T."/>
            <person name="Starkenburg S.R."/>
        </authorList>
    </citation>
    <scope>NUCLEOTIDE SEQUENCE [LARGE SCALE GENOMIC DNA]</scope>
    <source>
        <strain evidence="3 4">DOE0152z</strain>
    </source>
</reference>
<dbReference type="PANTHER" id="PTHR11319">
    <property type="entry name" value="G PROTEIN-COUPLED RECEPTOR-RELATED"/>
    <property type="match status" value="1"/>
</dbReference>
<dbReference type="SMART" id="SM00710">
    <property type="entry name" value="PbH1"/>
    <property type="match status" value="15"/>
</dbReference>
<keyword evidence="2" id="KW-1133">Transmembrane helix</keyword>
<sequence length="1255" mass="131041">MHAGQRTGTFLEASGVESLQLLGLSMQGCAKSAIAVRGAARLQLQAVELLGHNRDAEAESGGALLALDVEQLLLSGVTCSNNQAVVHGACVSVLRSQQVVIANSNFTYNTVEAETAKGGGAAVAIQLADSVTILNSSFSHNTAHGDNLDAGAAYLHTVKAANISGCSFFNNSADLHGGALFGNDVGSLSVSDSTFTRNGHLRLTATELDEFDGWPWVFAGGGLAVEGYEPVNVALRRCTFEGNAAESGGGVSVTQWGSLAGRLRLQDCFFRHNEVRSVTQWGSLAGRLRLQDCFFRHNEADLGAGVFMNENMGSTVNISSCRFVQNRGHFGGGAMAIYDSDATVINCTMDSNEVESEGGAMHVETEWAAGSGNSVVILGARFTNNTSGVTGGAVVVNGQNLQLQDSLFERNTANEEAGAVSVMWAQQVELRRVTLLNNTATSGSAGGISAGNTLRLAMHDVLLEGNKGPEGAGMHLQSVANATLRNTSFIGNTASRAGGGLAVLRSNLAIVSSSLSHNTAQLGGGIAADSSQVTLQDVVLDANAAALQPSTRQQQQQQQDSDEAGSATSVLQFASMMYAEGSAGGMLLQRSTLDVVDSQLTGNAADWDAGGLLLQQPGQFNISGSSFESNTARDGSGEAVDATSAGVTLDPVCPALGATVLEAALVSVDRFQVFGLPVHSLDQFNSRVTRGPGSDWTVALQQPQLMTLNSQTGSSSSSSNEGPLVQLLSAARGRLSGGHVVLEGLSIAAPPGSELSMQLTARSMQAGVSQALSTGIIVRVRPCLPGQTAVFSNTTSSSSSSSSSSSATPETCYLCAAPSFSFTAYANSSSSSISTGSSSSSSSSSSRRSAARNQIVPAQQARFGAAPATGACQRCPPHGLCIAGMVIPTQGCYQPHPRSAAIWPCPHTEACSRDANAVANLQGYQCAIRGVLDAAQIDARPFVALQCSKGYWGPFCSSCYRPGRNTWLQQPGQLGLNLQEDKNLNPKPQALRTQGYTIASRGVSLPMPQTMDYSEAYGRSSGRCSRCSHLLLAWVGFLLARLLDLLIILLLALLWTLLGALANSPAAAALDKLKRQQAKSLRFGDRALMFKVSTTLRHASMRHMSCLAQVLLDGAQIAALILTQDLMFRVPAWAAVGLSAVLLTQHSTWQWVAFECLLPGSSKASGVAVQAMVVMMLPVLYTAVLLLVLTQLRKVLALLVLVLAVPGVNAAVFGGVLLALLCVVMANAFVTLGSLVWRCATAVAPSTQQLQQPEV</sequence>
<dbReference type="InterPro" id="IPR012334">
    <property type="entry name" value="Pectin_lyas_fold"/>
</dbReference>
<dbReference type="PANTHER" id="PTHR11319:SF35">
    <property type="entry name" value="OUTER MEMBRANE PROTEIN PMPC-RELATED"/>
    <property type="match status" value="1"/>
</dbReference>
<feature type="transmembrane region" description="Helical" evidence="2">
    <location>
        <begin position="1126"/>
        <end position="1147"/>
    </location>
</feature>
<name>A0ABY8U1J1_TETOB</name>
<keyword evidence="2" id="KW-0472">Membrane</keyword>
<keyword evidence="4" id="KW-1185">Reference proteome</keyword>
<feature type="compositionally biased region" description="Low complexity" evidence="1">
    <location>
        <begin position="831"/>
        <end position="848"/>
    </location>
</feature>
<feature type="region of interest" description="Disordered" evidence="1">
    <location>
        <begin position="547"/>
        <end position="566"/>
    </location>
</feature>
<evidence type="ECO:0000256" key="2">
    <source>
        <dbReference type="SAM" id="Phobius"/>
    </source>
</evidence>
<dbReference type="EMBL" id="CP126211">
    <property type="protein sequence ID" value="WIA13548.1"/>
    <property type="molecule type" value="Genomic_DNA"/>
</dbReference>
<accession>A0ABY8U1J1</accession>
<evidence type="ECO:0000313" key="4">
    <source>
        <dbReference type="Proteomes" id="UP001244341"/>
    </source>
</evidence>
<proteinExistence type="predicted"/>
<feature type="region of interest" description="Disordered" evidence="1">
    <location>
        <begin position="831"/>
        <end position="853"/>
    </location>
</feature>
<feature type="transmembrane region" description="Helical" evidence="2">
    <location>
        <begin position="1196"/>
        <end position="1226"/>
    </location>
</feature>
<dbReference type="InterPro" id="IPR006626">
    <property type="entry name" value="PbH1"/>
</dbReference>